<evidence type="ECO:0000259" key="1">
    <source>
        <dbReference type="Pfam" id="PF00501"/>
    </source>
</evidence>
<dbReference type="Gene3D" id="3.40.50.12780">
    <property type="entry name" value="N-terminal domain of ligase-like"/>
    <property type="match status" value="1"/>
</dbReference>
<dbReference type="Proteomes" id="UP001180845">
    <property type="component" value="Unassembled WGS sequence"/>
</dbReference>
<dbReference type="InterPro" id="IPR020845">
    <property type="entry name" value="AMP-binding_CS"/>
</dbReference>
<dbReference type="InterPro" id="IPR050237">
    <property type="entry name" value="ATP-dep_AMP-bd_enzyme"/>
</dbReference>
<dbReference type="RefSeq" id="WP_310269307.1">
    <property type="nucleotide sequence ID" value="NZ_JAVDXW010000001.1"/>
</dbReference>
<dbReference type="PANTHER" id="PTHR43767">
    <property type="entry name" value="LONG-CHAIN-FATTY-ACID--COA LIGASE"/>
    <property type="match status" value="1"/>
</dbReference>
<dbReference type="PROSITE" id="PS00455">
    <property type="entry name" value="AMP_BINDING"/>
    <property type="match status" value="1"/>
</dbReference>
<comment type="caution">
    <text evidence="3">The sequence shown here is derived from an EMBL/GenBank/DDBJ whole genome shotgun (WGS) entry which is preliminary data.</text>
</comment>
<protein>
    <submittedName>
        <fullName evidence="3">Long-chain acyl-CoA synthetase</fullName>
        <ecNumber evidence="3">6.2.1.3</ecNumber>
    </submittedName>
</protein>
<gene>
    <name evidence="3" type="ORF">JOF55_000660</name>
</gene>
<evidence type="ECO:0000313" key="4">
    <source>
        <dbReference type="Proteomes" id="UP001180845"/>
    </source>
</evidence>
<accession>A0AAE3ZC97</accession>
<dbReference type="Pfam" id="PF13193">
    <property type="entry name" value="AMP-binding_C"/>
    <property type="match status" value="1"/>
</dbReference>
<keyword evidence="4" id="KW-1185">Reference proteome</keyword>
<dbReference type="Pfam" id="PF00501">
    <property type="entry name" value="AMP-binding"/>
    <property type="match status" value="1"/>
</dbReference>
<organism evidence="3 4">
    <name type="scientific">Haloactinomyces albus</name>
    <dbReference type="NCBI Taxonomy" id="1352928"/>
    <lineage>
        <taxon>Bacteria</taxon>
        <taxon>Bacillati</taxon>
        <taxon>Actinomycetota</taxon>
        <taxon>Actinomycetes</taxon>
        <taxon>Actinopolysporales</taxon>
        <taxon>Actinopolysporaceae</taxon>
        <taxon>Haloactinomyces</taxon>
    </lineage>
</organism>
<reference evidence="3" key="1">
    <citation type="submission" date="2023-07" db="EMBL/GenBank/DDBJ databases">
        <title>Sequencing the genomes of 1000 actinobacteria strains.</title>
        <authorList>
            <person name="Klenk H.-P."/>
        </authorList>
    </citation>
    <scope>NUCLEOTIDE SEQUENCE</scope>
    <source>
        <strain evidence="3">DSM 45977</strain>
    </source>
</reference>
<feature type="domain" description="AMP-binding enzyme C-terminal" evidence="2">
    <location>
        <begin position="437"/>
        <end position="517"/>
    </location>
</feature>
<name>A0AAE3ZC97_9ACTN</name>
<dbReference type="CDD" id="cd05936">
    <property type="entry name" value="FC-FACS_FadD_like"/>
    <property type="match status" value="1"/>
</dbReference>
<dbReference type="InterPro" id="IPR045851">
    <property type="entry name" value="AMP-bd_C_sf"/>
</dbReference>
<keyword evidence="3" id="KW-0436">Ligase</keyword>
<proteinExistence type="predicted"/>
<feature type="domain" description="AMP-dependent synthetase/ligase" evidence="1">
    <location>
        <begin position="27"/>
        <end position="387"/>
    </location>
</feature>
<dbReference type="EMBL" id="JAVDXW010000001">
    <property type="protein sequence ID" value="MDR7300479.1"/>
    <property type="molecule type" value="Genomic_DNA"/>
</dbReference>
<dbReference type="InterPro" id="IPR025110">
    <property type="entry name" value="AMP-bd_C"/>
</dbReference>
<dbReference type="EC" id="6.2.1.3" evidence="3"/>
<dbReference type="GO" id="GO:0004467">
    <property type="term" value="F:long-chain fatty acid-CoA ligase activity"/>
    <property type="evidence" value="ECO:0007669"/>
    <property type="project" value="UniProtKB-EC"/>
</dbReference>
<dbReference type="PANTHER" id="PTHR43767:SF12">
    <property type="entry name" value="AMP-DEPENDENT SYNTHETASE AND LIGASE"/>
    <property type="match status" value="1"/>
</dbReference>
<evidence type="ECO:0000259" key="2">
    <source>
        <dbReference type="Pfam" id="PF13193"/>
    </source>
</evidence>
<dbReference type="InterPro" id="IPR042099">
    <property type="entry name" value="ANL_N_sf"/>
</dbReference>
<dbReference type="AlphaFoldDB" id="A0AAE3ZC97"/>
<evidence type="ECO:0000313" key="3">
    <source>
        <dbReference type="EMBL" id="MDR7300479.1"/>
    </source>
</evidence>
<dbReference type="SUPFAM" id="SSF56801">
    <property type="entry name" value="Acetyl-CoA synthetase-like"/>
    <property type="match status" value="1"/>
</dbReference>
<dbReference type="InterPro" id="IPR000873">
    <property type="entry name" value="AMP-dep_synth/lig_dom"/>
</dbReference>
<dbReference type="Gene3D" id="3.30.300.30">
    <property type="match status" value="1"/>
</dbReference>
<sequence>MMSRGEQHHGQSTPQRSTLSLASVLAEPARRHPDGIAVIEQEHQVTYRALWEQVRRYAAVLAERGVGPGDTVAIVAPNVIDFVRSYYAVQTLGAVVVPVPLLLVPEEAAYLVTNSAAKLVISHTSRLELGRGCAHRAEVPVITVGETAEGEEPSLTELATSVEPVSSFAARSADDPAVIFYTSGTTGQPKGAILTHLNMVMNATVNAFDANDTRAEDRILGCLPLFHVFGQTVSLNTTFRAAATLVLQPEFDPVEALELIRKHEITQFNGVPTMYIRMLEAAPDDLEVPSLRLCISGGAALPVAVLERFNERFGTQILEGYGLSETSPTATVNQPVHGARAGTVGHPLWGIEVEIADSAIDDRVELLGPGEDGEVVVRGHNVFAGYLGAPEATAAALVDGWFRTGDIGRKDAEGFLSIVDRKKDLIIRNGYNIYPREVEELLVRHPSVAQAAVIGIPDSHRGEEVCAVVVPGKGGADETDDGLADALIGWAAERTAQHKYPRRVVFVDELPLGPSHKVLKRELRVRISAQQWQ</sequence>